<keyword evidence="1" id="KW-1133">Transmembrane helix</keyword>
<evidence type="ECO:0000313" key="3">
    <source>
        <dbReference type="Proteomes" id="UP000031488"/>
    </source>
</evidence>
<dbReference type="AlphaFoldDB" id="A0A0B9AN35"/>
<comment type="caution">
    <text evidence="2">The sequence shown here is derived from an EMBL/GenBank/DDBJ whole genome shotgun (WGS) entry which is preliminary data.</text>
</comment>
<reference evidence="2 3" key="1">
    <citation type="submission" date="2014-11" db="EMBL/GenBank/DDBJ databases">
        <title>Draft Genome Sequence of Brevibacterium linens AE038-8.</title>
        <authorList>
            <person name="Maizel D."/>
            <person name="Utturkar S.M."/>
            <person name="Brown S.D."/>
            <person name="Ferrero M."/>
            <person name="Rosen B.P."/>
        </authorList>
    </citation>
    <scope>NUCLEOTIDE SEQUENCE [LARGE SCALE GENOMIC DNA]</scope>
    <source>
        <strain evidence="2 3">AE038-8</strain>
    </source>
</reference>
<name>A0A0B9AN35_BRELN</name>
<keyword evidence="1" id="KW-0472">Membrane</keyword>
<feature type="transmembrane region" description="Helical" evidence="1">
    <location>
        <begin position="224"/>
        <end position="246"/>
    </location>
</feature>
<dbReference type="InterPro" id="IPR009781">
    <property type="entry name" value="DUF1345"/>
</dbReference>
<sequence length="247" mass="27127">MRPTHSQMLTLSDDSRANIAGVPALIVSGILVFGFDFDPLGSGPSMAASLALPHEVINLFLVFWPLFALTYLLWTHAGLRDLDETELIVHSRWSVANRRRWWSRWFGMGGAVSWATMAAYLAFIFNIFLVTSDSSASIVVSAALGIANVIASWAVLVYSFALEFMRLDLSGGGSPGERQLEFEMEGPREFGDYLTFSVLSSTMTAALPGRAVSRKAWRLVRTNVIVAFAFNSVVVATLVSMILSYVM</sequence>
<feature type="transmembrane region" description="Helical" evidence="1">
    <location>
        <begin position="17"/>
        <end position="35"/>
    </location>
</feature>
<dbReference type="PATRIC" id="fig|1703.6.peg.2730"/>
<keyword evidence="3" id="KW-1185">Reference proteome</keyword>
<evidence type="ECO:0000313" key="2">
    <source>
        <dbReference type="EMBL" id="KHS50710.1"/>
    </source>
</evidence>
<organism evidence="2 3">
    <name type="scientific">Brevibacterium linens</name>
    <dbReference type="NCBI Taxonomy" id="1703"/>
    <lineage>
        <taxon>Bacteria</taxon>
        <taxon>Bacillati</taxon>
        <taxon>Actinomycetota</taxon>
        <taxon>Actinomycetes</taxon>
        <taxon>Micrococcales</taxon>
        <taxon>Brevibacteriaceae</taxon>
        <taxon>Brevibacterium</taxon>
    </lineage>
</organism>
<feature type="transmembrane region" description="Helical" evidence="1">
    <location>
        <begin position="56"/>
        <end position="74"/>
    </location>
</feature>
<proteinExistence type="predicted"/>
<evidence type="ECO:0000256" key="1">
    <source>
        <dbReference type="SAM" id="Phobius"/>
    </source>
</evidence>
<dbReference type="RefSeq" id="WP_235355223.1">
    <property type="nucleotide sequence ID" value="NZ_JTJZ01000022.1"/>
</dbReference>
<dbReference type="Proteomes" id="UP000031488">
    <property type="component" value="Unassembled WGS sequence"/>
</dbReference>
<feature type="transmembrane region" description="Helical" evidence="1">
    <location>
        <begin position="111"/>
        <end position="131"/>
    </location>
</feature>
<keyword evidence="1" id="KW-0812">Transmembrane</keyword>
<evidence type="ECO:0008006" key="4">
    <source>
        <dbReference type="Google" id="ProtNLM"/>
    </source>
</evidence>
<gene>
    <name evidence="2" type="ORF">AE0388_2782</name>
</gene>
<dbReference type="EMBL" id="JTJZ01000022">
    <property type="protein sequence ID" value="KHS50710.1"/>
    <property type="molecule type" value="Genomic_DNA"/>
</dbReference>
<accession>A0A0B9AN35</accession>
<dbReference type="Pfam" id="PF07077">
    <property type="entry name" value="DUF1345"/>
    <property type="match status" value="1"/>
</dbReference>
<protein>
    <recommendedName>
        <fullName evidence="4">DUF1345 domain-containing protein</fullName>
    </recommendedName>
</protein>
<feature type="transmembrane region" description="Helical" evidence="1">
    <location>
        <begin position="138"/>
        <end position="161"/>
    </location>
</feature>